<evidence type="ECO:0000256" key="10">
    <source>
        <dbReference type="ARBA" id="ARBA00023136"/>
    </source>
</evidence>
<dbReference type="Pfam" id="PF00082">
    <property type="entry name" value="Peptidase_S8"/>
    <property type="match status" value="1"/>
</dbReference>
<dbReference type="SUPFAM" id="SSF52743">
    <property type="entry name" value="Subtilisin-like"/>
    <property type="match status" value="1"/>
</dbReference>
<keyword evidence="6 14" id="KW-0378">Hydrolase</keyword>
<keyword evidence="9 16" id="KW-1133">Transmembrane helix</keyword>
<dbReference type="Pfam" id="PF01483">
    <property type="entry name" value="P_proprotein"/>
    <property type="match status" value="1"/>
</dbReference>
<evidence type="ECO:0000256" key="3">
    <source>
        <dbReference type="ARBA" id="ARBA00022670"/>
    </source>
</evidence>
<dbReference type="GO" id="GO:0000139">
    <property type="term" value="C:Golgi membrane"/>
    <property type="evidence" value="ECO:0007669"/>
    <property type="project" value="TreeGrafter"/>
</dbReference>
<dbReference type="Proteomes" id="UP000070444">
    <property type="component" value="Unassembled WGS sequence"/>
</dbReference>
<feature type="region of interest" description="Disordered" evidence="15">
    <location>
        <begin position="768"/>
        <end position="802"/>
    </location>
</feature>
<evidence type="ECO:0000256" key="7">
    <source>
        <dbReference type="ARBA" id="ARBA00022825"/>
    </source>
</evidence>
<dbReference type="PROSITE" id="PS00137">
    <property type="entry name" value="SUBTILASE_HIS"/>
    <property type="match status" value="1"/>
</dbReference>
<evidence type="ECO:0000256" key="12">
    <source>
        <dbReference type="ARBA" id="ARBA00023180"/>
    </source>
</evidence>
<dbReference type="InterPro" id="IPR023828">
    <property type="entry name" value="Peptidase_S8_Ser-AS"/>
</dbReference>
<dbReference type="FunFam" id="3.40.50.200:FF:000005">
    <property type="entry name" value="Proprotein convertase subtilisin/kexin type 7"/>
    <property type="match status" value="1"/>
</dbReference>
<dbReference type="PANTHER" id="PTHR42884">
    <property type="entry name" value="PROPROTEIN CONVERTASE SUBTILISIN/KEXIN-RELATED"/>
    <property type="match status" value="1"/>
</dbReference>
<dbReference type="InterPro" id="IPR036852">
    <property type="entry name" value="Peptidase_S8/S53_dom_sf"/>
</dbReference>
<dbReference type="PROSITE" id="PS00138">
    <property type="entry name" value="SUBTILASE_SER"/>
    <property type="match status" value="1"/>
</dbReference>
<protein>
    <recommendedName>
        <fullName evidence="18">P/Homo B domain-containing protein</fullName>
    </recommendedName>
</protein>
<dbReference type="InterPro" id="IPR034182">
    <property type="entry name" value="Kexin/furin"/>
</dbReference>
<dbReference type="PROSITE" id="PS00136">
    <property type="entry name" value="SUBTILASE_ASP"/>
    <property type="match status" value="1"/>
</dbReference>
<feature type="compositionally biased region" description="Basic and acidic residues" evidence="15">
    <location>
        <begin position="608"/>
        <end position="685"/>
    </location>
</feature>
<dbReference type="InterPro" id="IPR008979">
    <property type="entry name" value="Galactose-bd-like_sf"/>
</dbReference>
<feature type="active site" description="Charge relay system" evidence="13 14">
    <location>
        <position position="391"/>
    </location>
</feature>
<feature type="active site" description="Charge relay system" evidence="13 14">
    <location>
        <position position="180"/>
    </location>
</feature>
<name>A0A137NZD5_CONC2</name>
<dbReference type="AlphaFoldDB" id="A0A137NZD5"/>
<evidence type="ECO:0000256" key="14">
    <source>
        <dbReference type="PROSITE-ProRule" id="PRU01240"/>
    </source>
</evidence>
<dbReference type="PANTHER" id="PTHR42884:SF14">
    <property type="entry name" value="NEUROENDOCRINE CONVERTASE 1"/>
    <property type="match status" value="1"/>
</dbReference>
<feature type="chain" id="PRO_5007294304" description="P/Homo B domain-containing protein" evidence="17">
    <location>
        <begin position="18"/>
        <end position="802"/>
    </location>
</feature>
<dbReference type="PROSITE" id="PS51892">
    <property type="entry name" value="SUBTILASE"/>
    <property type="match status" value="1"/>
</dbReference>
<evidence type="ECO:0000256" key="4">
    <source>
        <dbReference type="ARBA" id="ARBA00022692"/>
    </source>
</evidence>
<evidence type="ECO:0000313" key="20">
    <source>
        <dbReference type="Proteomes" id="UP000070444"/>
    </source>
</evidence>
<dbReference type="GO" id="GO:0005802">
    <property type="term" value="C:trans-Golgi network"/>
    <property type="evidence" value="ECO:0007669"/>
    <property type="project" value="EnsemblFungi"/>
</dbReference>
<evidence type="ECO:0000256" key="1">
    <source>
        <dbReference type="ARBA" id="ARBA00004370"/>
    </source>
</evidence>
<evidence type="ECO:0000256" key="15">
    <source>
        <dbReference type="SAM" id="MobiDB-lite"/>
    </source>
</evidence>
<dbReference type="GO" id="GO:0007323">
    <property type="term" value="P:peptide pheromone maturation"/>
    <property type="evidence" value="ECO:0007669"/>
    <property type="project" value="EnsemblFungi"/>
</dbReference>
<gene>
    <name evidence="19" type="ORF">CONCODRAFT_86602</name>
</gene>
<organism evidence="19 20">
    <name type="scientific">Conidiobolus coronatus (strain ATCC 28846 / CBS 209.66 / NRRL 28638)</name>
    <name type="common">Delacroixia coronata</name>
    <dbReference type="NCBI Taxonomy" id="796925"/>
    <lineage>
        <taxon>Eukaryota</taxon>
        <taxon>Fungi</taxon>
        <taxon>Fungi incertae sedis</taxon>
        <taxon>Zoopagomycota</taxon>
        <taxon>Entomophthoromycotina</taxon>
        <taxon>Entomophthoromycetes</taxon>
        <taxon>Entomophthorales</taxon>
        <taxon>Ancylistaceae</taxon>
        <taxon>Conidiobolus</taxon>
    </lineage>
</organism>
<evidence type="ECO:0000256" key="9">
    <source>
        <dbReference type="ARBA" id="ARBA00022989"/>
    </source>
</evidence>
<evidence type="ECO:0000256" key="8">
    <source>
        <dbReference type="ARBA" id="ARBA00022837"/>
    </source>
</evidence>
<dbReference type="OrthoDB" id="300641at2759"/>
<dbReference type="SUPFAM" id="SSF49785">
    <property type="entry name" value="Galactose-binding domain-like"/>
    <property type="match status" value="1"/>
</dbReference>
<keyword evidence="12" id="KW-0325">Glycoprotein</keyword>
<sequence length="802" mass="89306">MILLNIFLFSLISGDNSLTEPHKHDRENFNYFTLQIPKQKVFNLEQVETVLNLEHVQQIGALEDWHLFRRAKLPSADLSNSQFTPVSKFSRRAQQVLNSINHFEEAEPRELNKRASIGKDREGLFPSLNMTKYDELGIKDPGFARQWHFHNTDAPGNDFNVTKLWEEGITGKNVIVGIIDDGIDYEHNDIKDNFYAESSYDFNDARKLPMPMLKEDTHGTRCAGQIAGVKNDACGIGIAHEAKVAGIRILSKEISADQEAHAIGFGMQTNEIYSCSWGPPDDGRAMDRPPPVAQAALENAIQKGRGGKGNIYVFASGNGGFQGDDCNYDGYTNSIYSITVGSVDAFHNHPGYSESCTALLVSAYSSGVLSHRIYTSSSWHNQCTDEHGGTSAAAPFVAGVAALALQVRPDLTWRDMQYVSVKAAIPINTKDSSWDRTAVGRWYSPAFGYGKIDAYQFVQTAKAHELVRPQVKITSDVIRVARPIPESQGGVSSSFVVTRKMVDEAKFGTVEHVTVTLNVQHQSRNNVRVTLKSPSNVVSTVIVPRPYDTSNQGYPDWRVMTVKHWSEDPLGDWTITVTDEMDPFSTGLFIDWRVTIYGEQAKAPIEIKPVEPKKNTEDEELKPSEAVEEKETETSKPDPLKTPEEKTESNNKTSEDSKKDAEKENKEESKPTESKKEESTEKTEPAESSELVVDNDKTEEKKSGFSTFYMLIFAASGLGFIVLTAVGYRRYRGYSHLPKGQDLEMIDTPNEPHSPYHDDSVEVAFEAGLSDSDNDNDADNSSFTPLVHSNSGNNFRRNDDLV</sequence>
<feature type="compositionally biased region" description="Polar residues" evidence="15">
    <location>
        <begin position="783"/>
        <end position="795"/>
    </location>
</feature>
<evidence type="ECO:0000256" key="17">
    <source>
        <dbReference type="SAM" id="SignalP"/>
    </source>
</evidence>
<evidence type="ECO:0000256" key="16">
    <source>
        <dbReference type="SAM" id="Phobius"/>
    </source>
</evidence>
<dbReference type="EMBL" id="KQ964590">
    <property type="protein sequence ID" value="KXN68186.1"/>
    <property type="molecule type" value="Genomic_DNA"/>
</dbReference>
<feature type="signal peptide" evidence="17">
    <location>
        <begin position="1"/>
        <end position="17"/>
    </location>
</feature>
<keyword evidence="3 14" id="KW-0645">Protease</keyword>
<evidence type="ECO:0000259" key="18">
    <source>
        <dbReference type="PROSITE" id="PS51829"/>
    </source>
</evidence>
<dbReference type="InterPro" id="IPR000209">
    <property type="entry name" value="Peptidase_S8/S53_dom"/>
</dbReference>
<dbReference type="GO" id="GO:0004252">
    <property type="term" value="F:serine-type endopeptidase activity"/>
    <property type="evidence" value="ECO:0007669"/>
    <property type="project" value="UniProtKB-UniRule"/>
</dbReference>
<dbReference type="FunFam" id="2.60.120.260:FF:000026">
    <property type="entry name" value="proprotein convertase subtilisin/kexin type 7"/>
    <property type="match status" value="1"/>
</dbReference>
<dbReference type="PROSITE" id="PS51829">
    <property type="entry name" value="P_HOMO_B"/>
    <property type="match status" value="1"/>
</dbReference>
<evidence type="ECO:0000256" key="11">
    <source>
        <dbReference type="ARBA" id="ARBA00023145"/>
    </source>
</evidence>
<dbReference type="STRING" id="796925.A0A137NZD5"/>
<keyword evidence="8" id="KW-0106">Calcium</keyword>
<keyword evidence="10 16" id="KW-0472">Membrane</keyword>
<reference evidence="19 20" key="1">
    <citation type="journal article" date="2015" name="Genome Biol. Evol.">
        <title>Phylogenomic analyses indicate that early fungi evolved digesting cell walls of algal ancestors of land plants.</title>
        <authorList>
            <person name="Chang Y."/>
            <person name="Wang S."/>
            <person name="Sekimoto S."/>
            <person name="Aerts A.L."/>
            <person name="Choi C."/>
            <person name="Clum A."/>
            <person name="LaButti K.M."/>
            <person name="Lindquist E.A."/>
            <person name="Yee Ngan C."/>
            <person name="Ohm R.A."/>
            <person name="Salamov A.A."/>
            <person name="Grigoriev I.V."/>
            <person name="Spatafora J.W."/>
            <person name="Berbee M.L."/>
        </authorList>
    </citation>
    <scope>NUCLEOTIDE SEQUENCE [LARGE SCALE GENOMIC DNA]</scope>
    <source>
        <strain evidence="19 20">NRRL 28638</strain>
    </source>
</reference>
<feature type="active site" description="Charge relay system" evidence="13 14">
    <location>
        <position position="218"/>
    </location>
</feature>
<dbReference type="Gene3D" id="2.60.120.260">
    <property type="entry name" value="Galactose-binding domain-like"/>
    <property type="match status" value="1"/>
</dbReference>
<dbReference type="GO" id="GO:0016485">
    <property type="term" value="P:protein processing"/>
    <property type="evidence" value="ECO:0007669"/>
    <property type="project" value="EnsemblFungi"/>
</dbReference>
<keyword evidence="4 16" id="KW-0812">Transmembrane</keyword>
<dbReference type="InterPro" id="IPR015500">
    <property type="entry name" value="Peptidase_S8_subtilisin-rel"/>
</dbReference>
<dbReference type="InterPro" id="IPR002884">
    <property type="entry name" value="P_dom"/>
</dbReference>
<dbReference type="CDD" id="cd04059">
    <property type="entry name" value="Peptidases_S8_Protein_convertases_Kexins_Furin-like"/>
    <property type="match status" value="1"/>
</dbReference>
<evidence type="ECO:0000256" key="6">
    <source>
        <dbReference type="ARBA" id="ARBA00022801"/>
    </source>
</evidence>
<proteinExistence type="inferred from homology"/>
<evidence type="ECO:0000256" key="5">
    <source>
        <dbReference type="ARBA" id="ARBA00022729"/>
    </source>
</evidence>
<dbReference type="Gene3D" id="3.40.50.200">
    <property type="entry name" value="Peptidase S8/S53 domain"/>
    <property type="match status" value="1"/>
</dbReference>
<evidence type="ECO:0000256" key="2">
    <source>
        <dbReference type="ARBA" id="ARBA00005325"/>
    </source>
</evidence>
<comment type="similarity">
    <text evidence="2">Belongs to the peptidase S8 family. Furin subfamily.</text>
</comment>
<keyword evidence="7 14" id="KW-0720">Serine protease</keyword>
<feature type="transmembrane region" description="Helical" evidence="16">
    <location>
        <begin position="708"/>
        <end position="728"/>
    </location>
</feature>
<dbReference type="PRINTS" id="PR00723">
    <property type="entry name" value="SUBTILISIN"/>
</dbReference>
<feature type="domain" description="P/Homo B" evidence="18">
    <location>
        <begin position="467"/>
        <end position="602"/>
    </location>
</feature>
<feature type="region of interest" description="Disordered" evidence="15">
    <location>
        <begin position="608"/>
        <end position="700"/>
    </location>
</feature>
<evidence type="ECO:0000256" key="13">
    <source>
        <dbReference type="PIRSR" id="PIRSR615500-1"/>
    </source>
</evidence>
<dbReference type="InterPro" id="IPR023827">
    <property type="entry name" value="Peptidase_S8_Asp-AS"/>
</dbReference>
<accession>A0A137NZD5</accession>
<keyword evidence="5 17" id="KW-0732">Signal</keyword>
<keyword evidence="11" id="KW-0865">Zymogen</keyword>
<comment type="subcellular location">
    <subcellularLocation>
        <location evidence="1">Membrane</location>
    </subcellularLocation>
</comment>
<keyword evidence="20" id="KW-1185">Reference proteome</keyword>
<evidence type="ECO:0000313" key="19">
    <source>
        <dbReference type="EMBL" id="KXN68186.1"/>
    </source>
</evidence>
<dbReference type="InterPro" id="IPR022398">
    <property type="entry name" value="Peptidase_S8_His-AS"/>
</dbReference>